<evidence type="ECO:0000256" key="6">
    <source>
        <dbReference type="ARBA" id="ARBA00023195"/>
    </source>
</evidence>
<organism evidence="8">
    <name type="scientific">Myoviridae sp. ctwmI4</name>
    <dbReference type="NCBI Taxonomy" id="2826710"/>
    <lineage>
        <taxon>Viruses</taxon>
        <taxon>Duplodnaviria</taxon>
        <taxon>Heunggongvirae</taxon>
        <taxon>Uroviricota</taxon>
        <taxon>Caudoviricetes</taxon>
    </lineage>
</organism>
<name>A0A8S5LU46_9CAUD</name>
<protein>
    <recommendedName>
        <fullName evidence="2">Integrase</fullName>
    </recommendedName>
</protein>
<evidence type="ECO:0000256" key="5">
    <source>
        <dbReference type="ARBA" id="ARBA00023172"/>
    </source>
</evidence>
<dbReference type="Gene3D" id="1.10.443.10">
    <property type="entry name" value="Intergrase catalytic core"/>
    <property type="match status" value="1"/>
</dbReference>
<dbReference type="PANTHER" id="PTHR30349:SF82">
    <property type="entry name" value="INTEGRASE_RECOMBINASE YOEC-RELATED"/>
    <property type="match status" value="1"/>
</dbReference>
<evidence type="ECO:0000259" key="7">
    <source>
        <dbReference type="PROSITE" id="PS51898"/>
    </source>
</evidence>
<keyword evidence="6" id="KW-1179">Viral genome integration</keyword>
<keyword evidence="3" id="KW-0808">Transferase</keyword>
<proteinExistence type="inferred from homology"/>
<dbReference type="GO" id="GO:0003677">
    <property type="term" value="F:DNA binding"/>
    <property type="evidence" value="ECO:0007669"/>
    <property type="project" value="InterPro"/>
</dbReference>
<keyword evidence="6" id="KW-0229">DNA integration</keyword>
<keyword evidence="6" id="KW-1160">Virus entry into host cell</keyword>
<evidence type="ECO:0000256" key="4">
    <source>
        <dbReference type="ARBA" id="ARBA00022801"/>
    </source>
</evidence>
<dbReference type="SUPFAM" id="SSF56349">
    <property type="entry name" value="DNA breaking-rejoining enzymes"/>
    <property type="match status" value="1"/>
</dbReference>
<dbReference type="GO" id="GO:0015074">
    <property type="term" value="P:DNA integration"/>
    <property type="evidence" value="ECO:0007669"/>
    <property type="project" value="InterPro"/>
</dbReference>
<sequence>MANTTEPIRDLSKVNEMRTALGNERDRMLFTLGINSGLRISDLVGLTVDDVKPEMELYEQKTGKFKRFTLSKSVYNMLCEYAQKCKHWLFPSRSGDSHISTVQAWRKIKAASIKCGLDNIGTHSMRKTFGYHAYRKGVPIAYLMQVFNHSSEAITMRYIGITTEELNTKVYSIMSL</sequence>
<dbReference type="InterPro" id="IPR050090">
    <property type="entry name" value="Tyrosine_recombinase_XerCD"/>
</dbReference>
<dbReference type="InterPro" id="IPR002104">
    <property type="entry name" value="Integrase_catalytic"/>
</dbReference>
<accession>A0A8S5LU46</accession>
<dbReference type="GO" id="GO:0016740">
    <property type="term" value="F:transferase activity"/>
    <property type="evidence" value="ECO:0007669"/>
    <property type="project" value="UniProtKB-KW"/>
</dbReference>
<dbReference type="GO" id="GO:0016787">
    <property type="term" value="F:hydrolase activity"/>
    <property type="evidence" value="ECO:0007669"/>
    <property type="project" value="UniProtKB-KW"/>
</dbReference>
<dbReference type="EMBL" id="BK014739">
    <property type="protein sequence ID" value="DAD73561.1"/>
    <property type="molecule type" value="Genomic_DNA"/>
</dbReference>
<keyword evidence="5" id="KW-0233">DNA recombination</keyword>
<dbReference type="GO" id="GO:0044826">
    <property type="term" value="P:viral genome integration into host DNA"/>
    <property type="evidence" value="ECO:0007669"/>
    <property type="project" value="UniProtKB-KW"/>
</dbReference>
<evidence type="ECO:0000313" key="8">
    <source>
        <dbReference type="EMBL" id="DAD73561.1"/>
    </source>
</evidence>
<evidence type="ECO:0000256" key="2">
    <source>
        <dbReference type="ARBA" id="ARBA00016082"/>
    </source>
</evidence>
<evidence type="ECO:0000256" key="3">
    <source>
        <dbReference type="ARBA" id="ARBA00022679"/>
    </source>
</evidence>
<evidence type="ECO:0000256" key="1">
    <source>
        <dbReference type="ARBA" id="ARBA00008857"/>
    </source>
</evidence>
<dbReference type="GO" id="GO:0006310">
    <property type="term" value="P:DNA recombination"/>
    <property type="evidence" value="ECO:0007669"/>
    <property type="project" value="UniProtKB-KW"/>
</dbReference>
<reference evidence="8" key="1">
    <citation type="journal article" date="2021" name="Proc. Natl. Acad. Sci. U.S.A.">
        <title>A Catalog of Tens of Thousands of Viruses from Human Metagenomes Reveals Hidden Associations with Chronic Diseases.</title>
        <authorList>
            <person name="Tisza M.J."/>
            <person name="Buck C.B."/>
        </authorList>
    </citation>
    <scope>NUCLEOTIDE SEQUENCE</scope>
    <source>
        <strain evidence="8">CtwmI4</strain>
    </source>
</reference>
<dbReference type="InterPro" id="IPR013762">
    <property type="entry name" value="Integrase-like_cat_sf"/>
</dbReference>
<dbReference type="PANTHER" id="PTHR30349">
    <property type="entry name" value="PHAGE INTEGRASE-RELATED"/>
    <property type="match status" value="1"/>
</dbReference>
<comment type="similarity">
    <text evidence="1">Belongs to the 'phage' integrase family.</text>
</comment>
<dbReference type="Pfam" id="PF00589">
    <property type="entry name" value="Phage_integrase"/>
    <property type="match status" value="1"/>
</dbReference>
<keyword evidence="4" id="KW-0378">Hydrolase</keyword>
<dbReference type="PROSITE" id="PS51898">
    <property type="entry name" value="TYR_RECOMBINASE"/>
    <property type="match status" value="1"/>
</dbReference>
<dbReference type="GO" id="GO:0075713">
    <property type="term" value="P:establishment of integrated proviral latency"/>
    <property type="evidence" value="ECO:0007669"/>
    <property type="project" value="UniProtKB-KW"/>
</dbReference>
<feature type="domain" description="Tyr recombinase" evidence="7">
    <location>
        <begin position="1"/>
        <end position="172"/>
    </location>
</feature>
<dbReference type="InterPro" id="IPR011010">
    <property type="entry name" value="DNA_brk_join_enz"/>
</dbReference>